<dbReference type="AlphaFoldDB" id="A0A7R6R0C7"/>
<evidence type="ECO:0000259" key="1">
    <source>
        <dbReference type="PROSITE" id="PS51186"/>
    </source>
</evidence>
<keyword evidence="3" id="KW-1185">Reference proteome</keyword>
<dbReference type="RefSeq" id="WP_202930723.1">
    <property type="nucleotide sequence ID" value="NZ_AP022345.1"/>
</dbReference>
<evidence type="ECO:0000313" key="3">
    <source>
        <dbReference type="Proteomes" id="UP000463961"/>
    </source>
</evidence>
<feature type="domain" description="N-acetyltransferase" evidence="1">
    <location>
        <begin position="5"/>
        <end position="159"/>
    </location>
</feature>
<dbReference type="GO" id="GO:0016747">
    <property type="term" value="F:acyltransferase activity, transferring groups other than amino-acyl groups"/>
    <property type="evidence" value="ECO:0007669"/>
    <property type="project" value="InterPro"/>
</dbReference>
<accession>A0A7R6R0C7</accession>
<dbReference type="PROSITE" id="PS51186">
    <property type="entry name" value="GNAT"/>
    <property type="match status" value="1"/>
</dbReference>
<protein>
    <recommendedName>
        <fullName evidence="1">N-acetyltransferase domain-containing protein</fullName>
    </recommendedName>
</protein>
<dbReference type="InterPro" id="IPR016181">
    <property type="entry name" value="Acyl_CoA_acyltransferase"/>
</dbReference>
<gene>
    <name evidence="2" type="ORF">ICHIAU1_02940</name>
</gene>
<dbReference type="Gene3D" id="3.40.630.30">
    <property type="match status" value="1"/>
</dbReference>
<dbReference type="InterPro" id="IPR000182">
    <property type="entry name" value="GNAT_dom"/>
</dbReference>
<dbReference type="Proteomes" id="UP000463961">
    <property type="component" value="Chromosome"/>
</dbReference>
<sequence length="173" mass="19433">MSDACLIRKVTEQDLPVLLAWRNHADIRRYMYTQHEISLDEHRTWFAEASQDPSRSLLIVEEAAQAIGYVQFSNIEAGGIADWGFYARPDAPKGAGRKLGTMALSHAFGLLKLHKVCGKAIASNHASIAFHQRLGFQLEGVLRDQQRIEGAYHSLHFFGLLSAEWQTKGDLQE</sequence>
<dbReference type="NCBIfam" id="TIGR03585">
    <property type="entry name" value="PseH"/>
    <property type="match status" value="1"/>
</dbReference>
<dbReference type="PANTHER" id="PTHR43415:SF3">
    <property type="entry name" value="GNAT-FAMILY ACETYLTRANSFERASE"/>
    <property type="match status" value="1"/>
</dbReference>
<dbReference type="EMBL" id="AP022345">
    <property type="protein sequence ID" value="BBU68011.1"/>
    <property type="molecule type" value="Genomic_DNA"/>
</dbReference>
<dbReference type="InterPro" id="IPR020036">
    <property type="entry name" value="PseH"/>
</dbReference>
<name>A0A7R6R0C7_9RHOO</name>
<dbReference type="Pfam" id="PF13302">
    <property type="entry name" value="Acetyltransf_3"/>
    <property type="match status" value="1"/>
</dbReference>
<evidence type="ECO:0000313" key="2">
    <source>
        <dbReference type="EMBL" id="BBU68011.1"/>
    </source>
</evidence>
<dbReference type="SUPFAM" id="SSF55729">
    <property type="entry name" value="Acyl-CoA N-acyltransferases (Nat)"/>
    <property type="match status" value="1"/>
</dbReference>
<reference evidence="3" key="1">
    <citation type="submission" date="2020-01" db="EMBL/GenBank/DDBJ databases">
        <title>Phosphoaccumulans saitamaens gen. nov., sp. nov., a polyphosphate accumulating bacterium isolated from surface river water.</title>
        <authorList>
            <person name="Watanabe K."/>
            <person name="Suda W."/>
        </authorList>
    </citation>
    <scope>NUCLEOTIDE SEQUENCE [LARGE SCALE GENOMIC DNA]</scope>
    <source>
        <strain evidence="3">ICHIAU1</strain>
    </source>
</reference>
<proteinExistence type="predicted"/>
<dbReference type="PANTHER" id="PTHR43415">
    <property type="entry name" value="SPERMIDINE N(1)-ACETYLTRANSFERASE"/>
    <property type="match status" value="1"/>
</dbReference>
<organism evidence="2 3">
    <name type="scientific">Fluviibacter phosphoraccumulans</name>
    <dbReference type="NCBI Taxonomy" id="1751046"/>
    <lineage>
        <taxon>Bacteria</taxon>
        <taxon>Pseudomonadati</taxon>
        <taxon>Pseudomonadota</taxon>
        <taxon>Betaproteobacteria</taxon>
        <taxon>Rhodocyclales</taxon>
        <taxon>Fluviibacteraceae</taxon>
        <taxon>Fluviibacter</taxon>
    </lineage>
</organism>